<accession>A0AAN7QX04</accession>
<evidence type="ECO:0000313" key="1">
    <source>
        <dbReference type="EMBL" id="KAK4782177.1"/>
    </source>
</evidence>
<gene>
    <name evidence="1" type="ORF">SAY86_016279</name>
</gene>
<name>A0AAN7QX04_TRANT</name>
<comment type="caution">
    <text evidence="1">The sequence shown here is derived from an EMBL/GenBank/DDBJ whole genome shotgun (WGS) entry which is preliminary data.</text>
</comment>
<protein>
    <submittedName>
        <fullName evidence="1">Uncharacterized protein</fullName>
    </submittedName>
</protein>
<proteinExistence type="predicted"/>
<reference evidence="1 2" key="1">
    <citation type="journal article" date="2023" name="Hortic Res">
        <title>Pangenome of water caltrop reveals structural variations and asymmetric subgenome divergence after allopolyploidization.</title>
        <authorList>
            <person name="Zhang X."/>
            <person name="Chen Y."/>
            <person name="Wang L."/>
            <person name="Yuan Y."/>
            <person name="Fang M."/>
            <person name="Shi L."/>
            <person name="Lu R."/>
            <person name="Comes H.P."/>
            <person name="Ma Y."/>
            <person name="Chen Y."/>
            <person name="Huang G."/>
            <person name="Zhou Y."/>
            <person name="Zheng Z."/>
            <person name="Qiu Y."/>
        </authorList>
    </citation>
    <scope>NUCLEOTIDE SEQUENCE [LARGE SCALE GENOMIC DNA]</scope>
    <source>
        <strain evidence="1">F231</strain>
    </source>
</reference>
<evidence type="ECO:0000313" key="2">
    <source>
        <dbReference type="Proteomes" id="UP001346149"/>
    </source>
</evidence>
<dbReference type="Proteomes" id="UP001346149">
    <property type="component" value="Unassembled WGS sequence"/>
</dbReference>
<organism evidence="1 2">
    <name type="scientific">Trapa natans</name>
    <name type="common">Water chestnut</name>
    <dbReference type="NCBI Taxonomy" id="22666"/>
    <lineage>
        <taxon>Eukaryota</taxon>
        <taxon>Viridiplantae</taxon>
        <taxon>Streptophyta</taxon>
        <taxon>Embryophyta</taxon>
        <taxon>Tracheophyta</taxon>
        <taxon>Spermatophyta</taxon>
        <taxon>Magnoliopsida</taxon>
        <taxon>eudicotyledons</taxon>
        <taxon>Gunneridae</taxon>
        <taxon>Pentapetalae</taxon>
        <taxon>rosids</taxon>
        <taxon>malvids</taxon>
        <taxon>Myrtales</taxon>
        <taxon>Lythraceae</taxon>
        <taxon>Trapa</taxon>
    </lineage>
</organism>
<dbReference type="AlphaFoldDB" id="A0AAN7QX04"/>
<dbReference type="EMBL" id="JAXQNO010000016">
    <property type="protein sequence ID" value="KAK4782177.1"/>
    <property type="molecule type" value="Genomic_DNA"/>
</dbReference>
<keyword evidence="2" id="KW-1185">Reference proteome</keyword>
<sequence>MMEKNSDQFQMEMRPSRMRRANRRTRKPMVMQLVEENRVWEYADSVIIAPTDPITRAFAFWFIFLFLVLPKLLSTALERDLSFCPPKSTVRFGAMACGSLLGSRSLISFWDLIKVIGTIHT</sequence>